<dbReference type="AlphaFoldDB" id="A0A840A6D0"/>
<dbReference type="Pfam" id="PF01738">
    <property type="entry name" value="DLH"/>
    <property type="match status" value="1"/>
</dbReference>
<dbReference type="SUPFAM" id="SSF53474">
    <property type="entry name" value="alpha/beta-Hydrolases"/>
    <property type="match status" value="1"/>
</dbReference>
<dbReference type="PANTHER" id="PTHR46623:SF10">
    <property type="entry name" value="CARBOXYMETHYLENEBUTENOLIDASE HOMOLOG"/>
    <property type="match status" value="1"/>
</dbReference>
<dbReference type="PANTHER" id="PTHR46623">
    <property type="entry name" value="CARBOXYMETHYLENEBUTENOLIDASE-RELATED"/>
    <property type="match status" value="1"/>
</dbReference>
<proteinExistence type="predicted"/>
<dbReference type="Gene3D" id="3.40.50.1820">
    <property type="entry name" value="alpha/beta hydrolase"/>
    <property type="match status" value="1"/>
</dbReference>
<evidence type="ECO:0000313" key="3">
    <source>
        <dbReference type="Proteomes" id="UP000530564"/>
    </source>
</evidence>
<dbReference type="EMBL" id="JACIDK010000013">
    <property type="protein sequence ID" value="MBB3893539.1"/>
    <property type="molecule type" value="Genomic_DNA"/>
</dbReference>
<keyword evidence="2" id="KW-0378">Hydrolase</keyword>
<protein>
    <submittedName>
        <fullName evidence="2">Carboxymethylenebutenolidase</fullName>
        <ecNumber evidence="2">3.1.1.45</ecNumber>
    </submittedName>
</protein>
<organism evidence="2 3">
    <name type="scientific">Phenylobacterium haematophilum</name>
    <dbReference type="NCBI Taxonomy" id="98513"/>
    <lineage>
        <taxon>Bacteria</taxon>
        <taxon>Pseudomonadati</taxon>
        <taxon>Pseudomonadota</taxon>
        <taxon>Alphaproteobacteria</taxon>
        <taxon>Caulobacterales</taxon>
        <taxon>Caulobacteraceae</taxon>
        <taxon>Phenylobacterium</taxon>
    </lineage>
</organism>
<feature type="domain" description="Dienelactone hydrolase" evidence="1">
    <location>
        <begin position="17"/>
        <end position="238"/>
    </location>
</feature>
<name>A0A840A6D0_9CAUL</name>
<dbReference type="InterPro" id="IPR029058">
    <property type="entry name" value="AB_hydrolase_fold"/>
</dbReference>
<reference evidence="2 3" key="1">
    <citation type="submission" date="2020-08" db="EMBL/GenBank/DDBJ databases">
        <title>Genomic Encyclopedia of Type Strains, Phase IV (KMG-IV): sequencing the most valuable type-strain genomes for metagenomic binning, comparative biology and taxonomic classification.</title>
        <authorList>
            <person name="Goeker M."/>
        </authorList>
    </citation>
    <scope>NUCLEOTIDE SEQUENCE [LARGE SCALE GENOMIC DNA]</scope>
    <source>
        <strain evidence="2 3">DSM 21793</strain>
    </source>
</reference>
<dbReference type="InterPro" id="IPR051049">
    <property type="entry name" value="Dienelactone_hydrolase-like"/>
</dbReference>
<dbReference type="Proteomes" id="UP000530564">
    <property type="component" value="Unassembled WGS sequence"/>
</dbReference>
<sequence>MIEQTIEIPLSDGTSTTFIVRPDRDGPYPLILFLMDAPGIREELRDMARRLASTGYYVMLPNLYYRAGVLELVPPGGAMDDALRERMMGLMNGLTIPMVMDDVAAMVAFAATQPEADATRIGTVGYCMSGQFAINAAVRLPPVKAAASIHGTYLVTDADDSPHLAARKSSAELYFACAETDRWAPLETVEALRAALAAEGARAEVEIYPGAEHGFTFPQRALYQKQGAERHWERLNALYRRNLG</sequence>
<dbReference type="RefSeq" id="WP_183777042.1">
    <property type="nucleotide sequence ID" value="NZ_JACIDK010000013.1"/>
</dbReference>
<keyword evidence="3" id="KW-1185">Reference proteome</keyword>
<evidence type="ECO:0000313" key="2">
    <source>
        <dbReference type="EMBL" id="MBB3893539.1"/>
    </source>
</evidence>
<dbReference type="EC" id="3.1.1.45" evidence="2"/>
<dbReference type="InterPro" id="IPR002925">
    <property type="entry name" value="Dienelactn_hydro"/>
</dbReference>
<dbReference type="GO" id="GO:0008806">
    <property type="term" value="F:carboxymethylenebutenolidase activity"/>
    <property type="evidence" value="ECO:0007669"/>
    <property type="project" value="UniProtKB-EC"/>
</dbReference>
<accession>A0A840A6D0</accession>
<gene>
    <name evidence="2" type="ORF">GGQ61_004287</name>
</gene>
<comment type="caution">
    <text evidence="2">The sequence shown here is derived from an EMBL/GenBank/DDBJ whole genome shotgun (WGS) entry which is preliminary data.</text>
</comment>
<evidence type="ECO:0000259" key="1">
    <source>
        <dbReference type="Pfam" id="PF01738"/>
    </source>
</evidence>